<evidence type="ECO:0000313" key="3">
    <source>
        <dbReference type="RefSeq" id="XP_016746985.1"/>
    </source>
</evidence>
<dbReference type="PaxDb" id="3635-A0A1U8P790"/>
<evidence type="ECO:0000256" key="1">
    <source>
        <dbReference type="SAM" id="MobiDB-lite"/>
    </source>
</evidence>
<sequence>MADHGFIGRSPMSHAANGDQRYMERVSSTLFLNGFEVGTLTTTATQGKREDPSAPHPLPRPLVEPQGCDGHQIGKRTPERTQMANRRVWACQTHGGSICRWWCARRPLVGRVCC</sequence>
<dbReference type="RefSeq" id="XP_016746985.1">
    <property type="nucleotide sequence ID" value="XM_016891496.2"/>
</dbReference>
<organism evidence="2 3">
    <name type="scientific">Gossypium hirsutum</name>
    <name type="common">Upland cotton</name>
    <name type="synonym">Gossypium mexicanum</name>
    <dbReference type="NCBI Taxonomy" id="3635"/>
    <lineage>
        <taxon>Eukaryota</taxon>
        <taxon>Viridiplantae</taxon>
        <taxon>Streptophyta</taxon>
        <taxon>Embryophyta</taxon>
        <taxon>Tracheophyta</taxon>
        <taxon>Spermatophyta</taxon>
        <taxon>Magnoliopsida</taxon>
        <taxon>eudicotyledons</taxon>
        <taxon>Gunneridae</taxon>
        <taxon>Pentapetalae</taxon>
        <taxon>rosids</taxon>
        <taxon>malvids</taxon>
        <taxon>Malvales</taxon>
        <taxon>Malvaceae</taxon>
        <taxon>Malvoideae</taxon>
        <taxon>Gossypium</taxon>
    </lineage>
</organism>
<protein>
    <submittedName>
        <fullName evidence="3">Uncharacterized protein</fullName>
    </submittedName>
</protein>
<dbReference type="KEGG" id="ghi:107955698"/>
<accession>A0A1U8P790</accession>
<dbReference type="OrthoDB" id="10271437at2759"/>
<name>A0A1U8P790_GOSHI</name>
<proteinExistence type="predicted"/>
<dbReference type="GeneID" id="107955698"/>
<dbReference type="AlphaFoldDB" id="A0A1U8P790"/>
<feature type="region of interest" description="Disordered" evidence="1">
    <location>
        <begin position="41"/>
        <end position="80"/>
    </location>
</feature>
<gene>
    <name evidence="3" type="primary">LOC107955698</name>
</gene>
<reference evidence="3" key="2">
    <citation type="submission" date="2025-08" db="UniProtKB">
        <authorList>
            <consortium name="RefSeq"/>
        </authorList>
    </citation>
    <scope>IDENTIFICATION</scope>
</reference>
<keyword evidence="2" id="KW-1185">Reference proteome</keyword>
<feature type="region of interest" description="Disordered" evidence="1">
    <location>
        <begin position="1"/>
        <end position="20"/>
    </location>
</feature>
<dbReference type="Proteomes" id="UP000818029">
    <property type="component" value="Chromosome A07"/>
</dbReference>
<reference evidence="2" key="1">
    <citation type="journal article" date="2020" name="Nat. Genet.">
        <title>Genomic diversifications of five Gossypium allopolyploid species and their impact on cotton improvement.</title>
        <authorList>
            <person name="Chen Z.J."/>
            <person name="Sreedasyam A."/>
            <person name="Ando A."/>
            <person name="Song Q."/>
            <person name="De Santiago L.M."/>
            <person name="Hulse-Kemp A.M."/>
            <person name="Ding M."/>
            <person name="Ye W."/>
            <person name="Kirkbride R.C."/>
            <person name="Jenkins J."/>
            <person name="Plott C."/>
            <person name="Lovell J."/>
            <person name="Lin Y.M."/>
            <person name="Vaughn R."/>
            <person name="Liu B."/>
            <person name="Simpson S."/>
            <person name="Scheffler B.E."/>
            <person name="Wen L."/>
            <person name="Saski C.A."/>
            <person name="Grover C.E."/>
            <person name="Hu G."/>
            <person name="Conover J.L."/>
            <person name="Carlson J.W."/>
            <person name="Shu S."/>
            <person name="Boston L.B."/>
            <person name="Williams M."/>
            <person name="Peterson D.G."/>
            <person name="McGee K."/>
            <person name="Jones D.C."/>
            <person name="Wendel J.F."/>
            <person name="Stelly D.M."/>
            <person name="Grimwood J."/>
            <person name="Schmutz J."/>
        </authorList>
    </citation>
    <scope>NUCLEOTIDE SEQUENCE [LARGE SCALE GENOMIC DNA]</scope>
    <source>
        <strain evidence="2">cv. TM-1</strain>
    </source>
</reference>
<evidence type="ECO:0000313" key="2">
    <source>
        <dbReference type="Proteomes" id="UP000818029"/>
    </source>
</evidence>